<accession>A0A6A6H156</accession>
<evidence type="ECO:0000313" key="2">
    <source>
        <dbReference type="EMBL" id="KAF2231303.1"/>
    </source>
</evidence>
<reference evidence="2" key="1">
    <citation type="journal article" date="2020" name="Stud. Mycol.">
        <title>101 Dothideomycetes genomes: a test case for predicting lifestyles and emergence of pathogens.</title>
        <authorList>
            <person name="Haridas S."/>
            <person name="Albert R."/>
            <person name="Binder M."/>
            <person name="Bloem J."/>
            <person name="Labutti K."/>
            <person name="Salamov A."/>
            <person name="Andreopoulos B."/>
            <person name="Baker S."/>
            <person name="Barry K."/>
            <person name="Bills G."/>
            <person name="Bluhm B."/>
            <person name="Cannon C."/>
            <person name="Castanera R."/>
            <person name="Culley D."/>
            <person name="Daum C."/>
            <person name="Ezra D."/>
            <person name="Gonzalez J."/>
            <person name="Henrissat B."/>
            <person name="Kuo A."/>
            <person name="Liang C."/>
            <person name="Lipzen A."/>
            <person name="Lutzoni F."/>
            <person name="Magnuson J."/>
            <person name="Mondo S."/>
            <person name="Nolan M."/>
            <person name="Ohm R."/>
            <person name="Pangilinan J."/>
            <person name="Park H.-J."/>
            <person name="Ramirez L."/>
            <person name="Alfaro M."/>
            <person name="Sun H."/>
            <person name="Tritt A."/>
            <person name="Yoshinaga Y."/>
            <person name="Zwiers L.-H."/>
            <person name="Turgeon B."/>
            <person name="Goodwin S."/>
            <person name="Spatafora J."/>
            <person name="Crous P."/>
            <person name="Grigoriev I."/>
        </authorList>
    </citation>
    <scope>NUCLEOTIDE SEQUENCE</scope>
    <source>
        <strain evidence="2">Tuck. ex Michener</strain>
    </source>
</reference>
<dbReference type="Proteomes" id="UP000800092">
    <property type="component" value="Unassembled WGS sequence"/>
</dbReference>
<protein>
    <recommendedName>
        <fullName evidence="1">SRR1-like domain-containing protein</fullName>
    </recommendedName>
</protein>
<keyword evidence="3" id="KW-1185">Reference proteome</keyword>
<dbReference type="PANTHER" id="PTHR42080">
    <property type="entry name" value="SRR1 DOMAIN-CONTAINING PROTEIN"/>
    <property type="match status" value="1"/>
</dbReference>
<dbReference type="EMBL" id="ML991828">
    <property type="protein sequence ID" value="KAF2231303.1"/>
    <property type="molecule type" value="Genomic_DNA"/>
</dbReference>
<feature type="domain" description="SRR1-like" evidence="1">
    <location>
        <begin position="89"/>
        <end position="320"/>
    </location>
</feature>
<dbReference type="InterPro" id="IPR012942">
    <property type="entry name" value="SRR1-like"/>
</dbReference>
<organism evidence="2 3">
    <name type="scientific">Viridothelium virens</name>
    <name type="common">Speckled blister lichen</name>
    <name type="synonym">Trypethelium virens</name>
    <dbReference type="NCBI Taxonomy" id="1048519"/>
    <lineage>
        <taxon>Eukaryota</taxon>
        <taxon>Fungi</taxon>
        <taxon>Dikarya</taxon>
        <taxon>Ascomycota</taxon>
        <taxon>Pezizomycotina</taxon>
        <taxon>Dothideomycetes</taxon>
        <taxon>Dothideomycetes incertae sedis</taxon>
        <taxon>Trypetheliales</taxon>
        <taxon>Trypetheliaceae</taxon>
        <taxon>Viridothelium</taxon>
    </lineage>
</organism>
<dbReference type="PANTHER" id="PTHR42080:SF1">
    <property type="entry name" value="SRR1-LIKE DOMAIN-CONTAINING PROTEIN"/>
    <property type="match status" value="1"/>
</dbReference>
<dbReference type="AlphaFoldDB" id="A0A6A6H156"/>
<sequence>MSHKIPLDDLHQHSLQYICNYLDRHGEDGTYTDAEIDGFLHETNRDEAVDELSLPVLDEPWFNIDQLRSVYTYAERAYSESVFVRSVSEIFKKITLRNPIKKCVCIGLGQPSSAFLTWEIDGVPESVEDLRYLEENNYSREAKIERLKPRLLNGETRFSLPLSQLAAFIWMGRQFSDRQSKDGVRLYAQEPFLNETDIALLESLNICVLRRPEAFEELDEDTLIYAPHFPLHEWPSGLIGTSAPIIIGNDIRSRLHRELEHSTGFSYKRTPNGLQVAEVLDNIQPHQRRALEGFLEGHRCELANTDENFDRAFTETMIYWKM</sequence>
<evidence type="ECO:0000259" key="1">
    <source>
        <dbReference type="Pfam" id="PF07985"/>
    </source>
</evidence>
<evidence type="ECO:0000313" key="3">
    <source>
        <dbReference type="Proteomes" id="UP000800092"/>
    </source>
</evidence>
<name>A0A6A6H156_VIRVR</name>
<dbReference type="Pfam" id="PF07985">
    <property type="entry name" value="SRR1"/>
    <property type="match status" value="1"/>
</dbReference>
<dbReference type="OrthoDB" id="5318346at2759"/>
<proteinExistence type="predicted"/>
<gene>
    <name evidence="2" type="ORF">EV356DRAFT_518618</name>
</gene>